<evidence type="ECO:0000313" key="5">
    <source>
        <dbReference type="EMBL" id="KFZ62748.1"/>
    </source>
</evidence>
<dbReference type="InterPro" id="IPR036157">
    <property type="entry name" value="dUTPase-like_sf"/>
</dbReference>
<evidence type="ECO:0000313" key="6">
    <source>
        <dbReference type="Proteomes" id="UP000053854"/>
    </source>
</evidence>
<dbReference type="GO" id="GO:0004190">
    <property type="term" value="F:aspartic-type endopeptidase activity"/>
    <property type="evidence" value="ECO:0007669"/>
    <property type="project" value="UniProtKB-KW"/>
</dbReference>
<keyword evidence="1" id="KW-0645">Protease</keyword>
<dbReference type="AlphaFoldDB" id="A0A094KU77"/>
<dbReference type="InterPro" id="IPR029054">
    <property type="entry name" value="dUTPase-like"/>
</dbReference>
<dbReference type="CDD" id="cd07557">
    <property type="entry name" value="trimeric_dUTPase"/>
    <property type="match status" value="1"/>
</dbReference>
<dbReference type="Proteomes" id="UP000053854">
    <property type="component" value="Unassembled WGS sequence"/>
</dbReference>
<dbReference type="InterPro" id="IPR033704">
    <property type="entry name" value="dUTPase_trimeric"/>
</dbReference>
<sequence>AGSARVDVATAVDIMLTDQTVRVADSVLSGPLGYGLSALLLGRSSTTRQGIFVLPGIIDADYTGVIKIMVYTLLPPVSIPASSKIAQLVPFNACVPKTEKRQRGDKGFGSTGVPTILFTTELKKGKPEATVKLANPFQESIVLRMILDNGANVTIV</sequence>
<dbReference type="Pfam" id="PF00692">
    <property type="entry name" value="dUTPase"/>
    <property type="match status" value="1"/>
</dbReference>
<dbReference type="InterPro" id="IPR051592">
    <property type="entry name" value="HERV-K_Pro_peptidase_A2"/>
</dbReference>
<feature type="non-terminal residue" evidence="5">
    <location>
        <position position="156"/>
    </location>
</feature>
<keyword evidence="6" id="KW-1185">Reference proteome</keyword>
<dbReference type="Gene3D" id="2.70.40.10">
    <property type="match status" value="1"/>
</dbReference>
<organism evidence="5 6">
    <name type="scientific">Podiceps cristatus</name>
    <name type="common">Great crested grebe</name>
    <dbReference type="NCBI Taxonomy" id="345573"/>
    <lineage>
        <taxon>Eukaryota</taxon>
        <taxon>Metazoa</taxon>
        <taxon>Chordata</taxon>
        <taxon>Craniata</taxon>
        <taxon>Vertebrata</taxon>
        <taxon>Euteleostomi</taxon>
        <taxon>Archelosauria</taxon>
        <taxon>Archosauria</taxon>
        <taxon>Dinosauria</taxon>
        <taxon>Saurischia</taxon>
        <taxon>Theropoda</taxon>
        <taxon>Coelurosauria</taxon>
        <taxon>Aves</taxon>
        <taxon>Neognathae</taxon>
        <taxon>Neoaves</taxon>
        <taxon>Mirandornithes</taxon>
        <taxon>Podicipediformes</taxon>
        <taxon>Podicipedidae</taxon>
        <taxon>Podiceps</taxon>
    </lineage>
</organism>
<reference evidence="5 6" key="1">
    <citation type="submission" date="2014-04" db="EMBL/GenBank/DDBJ databases">
        <title>Genome evolution of avian class.</title>
        <authorList>
            <person name="Zhang G."/>
            <person name="Li C."/>
        </authorList>
    </citation>
    <scope>NUCLEOTIDE SEQUENCE [LARGE SCALE GENOMIC DNA]</scope>
    <source>
        <strain evidence="5">BGI_N338</strain>
    </source>
</reference>
<gene>
    <name evidence="5" type="ORF">N338_04647</name>
</gene>
<keyword evidence="2" id="KW-0064">Aspartyl protease</keyword>
<dbReference type="PANTHER" id="PTHR19422:SF123">
    <property type="entry name" value="RT1 CLASS I, LOCUS CE15"/>
    <property type="match status" value="1"/>
</dbReference>
<dbReference type="GO" id="GO:0006508">
    <property type="term" value="P:proteolysis"/>
    <property type="evidence" value="ECO:0007669"/>
    <property type="project" value="UniProtKB-KW"/>
</dbReference>
<feature type="non-terminal residue" evidence="5">
    <location>
        <position position="1"/>
    </location>
</feature>
<evidence type="ECO:0000256" key="2">
    <source>
        <dbReference type="ARBA" id="ARBA00022750"/>
    </source>
</evidence>
<accession>A0A094KU77</accession>
<evidence type="ECO:0000259" key="4">
    <source>
        <dbReference type="Pfam" id="PF00692"/>
    </source>
</evidence>
<keyword evidence="3" id="KW-0378">Hydrolase</keyword>
<evidence type="ECO:0000256" key="1">
    <source>
        <dbReference type="ARBA" id="ARBA00022670"/>
    </source>
</evidence>
<dbReference type="EMBL" id="KL267913">
    <property type="protein sequence ID" value="KFZ62748.1"/>
    <property type="molecule type" value="Genomic_DNA"/>
</dbReference>
<dbReference type="PANTHER" id="PTHR19422">
    <property type="entry name" value="GAG RETROVIRAL POLYPROTEIN"/>
    <property type="match status" value="1"/>
</dbReference>
<name>A0A094KU77_PODCR</name>
<proteinExistence type="predicted"/>
<dbReference type="SUPFAM" id="SSF51283">
    <property type="entry name" value="dUTPase-like"/>
    <property type="match status" value="1"/>
</dbReference>
<dbReference type="OrthoDB" id="9900537at2759"/>
<protein>
    <recommendedName>
        <fullName evidence="4">dUTPase-like domain-containing protein</fullName>
    </recommendedName>
</protein>
<feature type="domain" description="dUTPase-like" evidence="4">
    <location>
        <begin position="2"/>
        <end position="112"/>
    </location>
</feature>
<evidence type="ECO:0000256" key="3">
    <source>
        <dbReference type="ARBA" id="ARBA00022801"/>
    </source>
</evidence>